<gene>
    <name evidence="4" type="ORF">TrLO_g14274</name>
</gene>
<dbReference type="EMBL" id="BRXW01000017">
    <property type="protein sequence ID" value="GMH99967.1"/>
    <property type="molecule type" value="Genomic_DNA"/>
</dbReference>
<evidence type="ECO:0000313" key="4">
    <source>
        <dbReference type="EMBL" id="GMH99967.1"/>
    </source>
</evidence>
<dbReference type="Gene3D" id="3.30.1490.100">
    <property type="entry name" value="DNA polymerase, Y-family, little finger domain"/>
    <property type="match status" value="1"/>
</dbReference>
<feature type="compositionally biased region" description="Basic residues" evidence="1">
    <location>
        <begin position="37"/>
        <end position="46"/>
    </location>
</feature>
<feature type="compositionally biased region" description="Polar residues" evidence="1">
    <location>
        <begin position="47"/>
        <end position="73"/>
    </location>
</feature>
<dbReference type="InterPro" id="IPR001126">
    <property type="entry name" value="UmuC"/>
</dbReference>
<evidence type="ECO:0000313" key="5">
    <source>
        <dbReference type="Proteomes" id="UP001165122"/>
    </source>
</evidence>
<feature type="region of interest" description="Disordered" evidence="1">
    <location>
        <begin position="1"/>
        <end position="73"/>
    </location>
</feature>
<dbReference type="Gene3D" id="3.30.70.270">
    <property type="match status" value="1"/>
</dbReference>
<dbReference type="OrthoDB" id="427711at2759"/>
<feature type="compositionally biased region" description="Polar residues" evidence="1">
    <location>
        <begin position="1"/>
        <end position="12"/>
    </location>
</feature>
<dbReference type="GO" id="GO:0017125">
    <property type="term" value="F:deoxycytidyl transferase activity"/>
    <property type="evidence" value="ECO:0007669"/>
    <property type="project" value="TreeGrafter"/>
</dbReference>
<feature type="region of interest" description="Disordered" evidence="1">
    <location>
        <begin position="144"/>
        <end position="198"/>
    </location>
</feature>
<dbReference type="GO" id="GO:0042276">
    <property type="term" value="P:error-prone translesion synthesis"/>
    <property type="evidence" value="ECO:0007669"/>
    <property type="project" value="TreeGrafter"/>
</dbReference>
<comment type="caution">
    <text evidence="4">The sequence shown here is derived from an EMBL/GenBank/DDBJ whole genome shotgun (WGS) entry which is preliminary data.</text>
</comment>
<feature type="region of interest" description="Disordered" evidence="1">
    <location>
        <begin position="982"/>
        <end position="1027"/>
    </location>
</feature>
<protein>
    <recommendedName>
        <fullName evidence="6">DNA repair protein REV1</fullName>
    </recommendedName>
</protein>
<dbReference type="Pfam" id="PF00817">
    <property type="entry name" value="IMS"/>
    <property type="match status" value="1"/>
</dbReference>
<evidence type="ECO:0008006" key="6">
    <source>
        <dbReference type="Google" id="ProtNLM"/>
    </source>
</evidence>
<dbReference type="GO" id="GO:0003887">
    <property type="term" value="F:DNA-directed DNA polymerase activity"/>
    <property type="evidence" value="ECO:0007669"/>
    <property type="project" value="TreeGrafter"/>
</dbReference>
<dbReference type="GO" id="GO:0003684">
    <property type="term" value="F:damaged DNA binding"/>
    <property type="evidence" value="ECO:0007669"/>
    <property type="project" value="InterPro"/>
</dbReference>
<reference evidence="5" key="1">
    <citation type="journal article" date="2023" name="Commun. Biol.">
        <title>Genome analysis of Parmales, the sister group of diatoms, reveals the evolutionary specialization of diatoms from phago-mixotrophs to photoautotrophs.</title>
        <authorList>
            <person name="Ban H."/>
            <person name="Sato S."/>
            <person name="Yoshikawa S."/>
            <person name="Yamada K."/>
            <person name="Nakamura Y."/>
            <person name="Ichinomiya M."/>
            <person name="Sato N."/>
            <person name="Blanc-Mathieu R."/>
            <person name="Endo H."/>
            <person name="Kuwata A."/>
            <person name="Ogata H."/>
        </authorList>
    </citation>
    <scope>NUCLEOTIDE SEQUENCE [LARGE SCALE GENOMIC DNA]</scope>
    <source>
        <strain evidence="5">NIES 3700</strain>
    </source>
</reference>
<organism evidence="4 5">
    <name type="scientific">Triparma laevis f. longispina</name>
    <dbReference type="NCBI Taxonomy" id="1714387"/>
    <lineage>
        <taxon>Eukaryota</taxon>
        <taxon>Sar</taxon>
        <taxon>Stramenopiles</taxon>
        <taxon>Ochrophyta</taxon>
        <taxon>Bolidophyceae</taxon>
        <taxon>Parmales</taxon>
        <taxon>Triparmaceae</taxon>
        <taxon>Triparma</taxon>
    </lineage>
</organism>
<dbReference type="GO" id="GO:0070987">
    <property type="term" value="P:error-free translesion synthesis"/>
    <property type="evidence" value="ECO:0007669"/>
    <property type="project" value="TreeGrafter"/>
</dbReference>
<dbReference type="PANTHER" id="PTHR45990">
    <property type="entry name" value="DNA REPAIR PROTEIN REV1"/>
    <property type="match status" value="1"/>
</dbReference>
<sequence length="1192" mass="135200">MALHSKSSTNQKPILPIPITSPSEAPRPISRQERQQKSHTKPHNNSKGRPSAYSGPNLSKANATTTGNDPSYNNSYDKYFSKKITKIDQQRAPLPLAQLISKKNMAQLIANPISVKSRDEMNQIRVHLEMKLKKGIEQRKPLATNVREAAPKPPPSPPKDSSSDFGIMDVLHNLQKTQSTQSPLKHTPPSPKLPPLPPLLNPLIPRNKSLFKGIRVMCDSCASPPNTFYENLLHQNGGSFEPWSTNYTGKVTHVICGMEAVSEALAKIIKKQRDPKPYLKPSWIIDCYRMQRILSVGEYLIDCVRGVEGQRSVEQFGFGMVEKGGVVFPVKKVKMTLLQTKEPQQNTTTKTTTKTSKSNQPRTTATDPTYLKIFFSSSRLAFIGRHTDHTTLQPSKPSIAHSKNKKYIVHVDMDAFFVTVVTRFRPDLKGKPIAVTWGSGGGNGELSTCNYEAREKGVRKGMWLKRAKEICPDLICLPYDFTEFSNVSDILESVINDENQGKFEIVSCDEGYFEVYGLNEGGGRNVDVHDLKKLEEMCKRIREQIYIKSQGCTASVGVGTNKLLAKLSTDKIKPDGYKICNDWSSLLQKMDLNDLPGIGRKRVEVLNGRGYFKVEDVWVDDKSLEVFKNVLGEVLGGVAWGNCYGKCERKVEKVIKKTIGAQCTYGVRFYEGCPYDITHFLKQLITEIYTRCNHPCSVSSFESFNVNIKVRHENVEDDRRCKNGVGHGRCRDFSKSLKGRWKVGEEKLVKEVERIIMEILREQNRPIEDLRGVGVSLGKLGFEGGNSKGLEGYFKVGEKEKMIEKGKKVDDVLKRAFGGDAPPPAEERRVEFCLTQGDYNVSRSKIDDDIWEQLPKEYKTRIESEESSNQDTGPCLTQGDWRHQNIDMEMLEGMPEEIQEEFKRELEMRAEENQAEIAPTPPTMVETPRASTPGLSQDIEVPGDWTLADIPSFLDKQTQAAMRTKIMRRNQNEASAMELNKTSNLLLKSPNKKDPLPGKKRSSPGKTTTTTTRGKKKQKRLTNQPSIGSAFAANTLFKENSVGKSMTMNEKIDFVNQEKRRAASVKPKEVFRDVEEKKKEDEKEIIIVKEVKSNPVFDQFNFVEAREHLSDFLKDKEKGEEEKATRIAEMLEGMVVNRRVDEIEPTLRWLERRYKEEDVFEVDWREGWWEVVDTAMEQRGLKKMERGLDNEF</sequence>
<dbReference type="AlphaFoldDB" id="A0A9W7C652"/>
<dbReference type="PANTHER" id="PTHR45990:SF1">
    <property type="entry name" value="DNA REPAIR PROTEIN REV1"/>
    <property type="match status" value="1"/>
</dbReference>
<feature type="region of interest" description="Disordered" evidence="1">
    <location>
        <begin position="341"/>
        <end position="365"/>
    </location>
</feature>
<dbReference type="GO" id="GO:0005634">
    <property type="term" value="C:nucleus"/>
    <property type="evidence" value="ECO:0007669"/>
    <property type="project" value="TreeGrafter"/>
</dbReference>
<dbReference type="SUPFAM" id="SSF56672">
    <property type="entry name" value="DNA/RNA polymerases"/>
    <property type="match status" value="1"/>
</dbReference>
<dbReference type="Pfam" id="PF00533">
    <property type="entry name" value="BRCT"/>
    <property type="match status" value="1"/>
</dbReference>
<dbReference type="Gene3D" id="3.40.50.10190">
    <property type="entry name" value="BRCT domain"/>
    <property type="match status" value="1"/>
</dbReference>
<dbReference type="Gene3D" id="3.40.1170.60">
    <property type="match status" value="1"/>
</dbReference>
<dbReference type="Proteomes" id="UP001165122">
    <property type="component" value="Unassembled WGS sequence"/>
</dbReference>
<dbReference type="SUPFAM" id="SSF52113">
    <property type="entry name" value="BRCT domain"/>
    <property type="match status" value="1"/>
</dbReference>
<dbReference type="InterPro" id="IPR001357">
    <property type="entry name" value="BRCT_dom"/>
</dbReference>
<dbReference type="PROSITE" id="PS50172">
    <property type="entry name" value="BRCT"/>
    <property type="match status" value="1"/>
</dbReference>
<dbReference type="SMART" id="SM00292">
    <property type="entry name" value="BRCT"/>
    <property type="match status" value="1"/>
</dbReference>
<feature type="domain" description="UmuC" evidence="3">
    <location>
        <begin position="408"/>
        <end position="599"/>
    </location>
</feature>
<dbReference type="PROSITE" id="PS50173">
    <property type="entry name" value="UMUC"/>
    <property type="match status" value="1"/>
</dbReference>
<evidence type="ECO:0000259" key="3">
    <source>
        <dbReference type="PROSITE" id="PS50173"/>
    </source>
</evidence>
<dbReference type="InterPro" id="IPR043128">
    <property type="entry name" value="Rev_trsase/Diguanyl_cyclase"/>
</dbReference>
<keyword evidence="5" id="KW-1185">Reference proteome</keyword>
<dbReference type="InterPro" id="IPR036420">
    <property type="entry name" value="BRCT_dom_sf"/>
</dbReference>
<accession>A0A9W7C652</accession>
<dbReference type="InterPro" id="IPR043502">
    <property type="entry name" value="DNA/RNA_pol_sf"/>
</dbReference>
<evidence type="ECO:0000256" key="1">
    <source>
        <dbReference type="SAM" id="MobiDB-lite"/>
    </source>
</evidence>
<feature type="compositionally biased region" description="Low complexity" evidence="1">
    <location>
        <begin position="341"/>
        <end position="361"/>
    </location>
</feature>
<name>A0A9W7C652_9STRA</name>
<proteinExistence type="predicted"/>
<feature type="domain" description="BRCT" evidence="2">
    <location>
        <begin position="206"/>
        <end position="301"/>
    </location>
</feature>
<feature type="compositionally biased region" description="Pro residues" evidence="1">
    <location>
        <begin position="186"/>
        <end position="198"/>
    </location>
</feature>
<dbReference type="InterPro" id="IPR036775">
    <property type="entry name" value="DNA_pol_Y-fam_lit_finger_sf"/>
</dbReference>
<evidence type="ECO:0000259" key="2">
    <source>
        <dbReference type="PROSITE" id="PS50172"/>
    </source>
</evidence>
<dbReference type="GO" id="GO:0006281">
    <property type="term" value="P:DNA repair"/>
    <property type="evidence" value="ECO:0007669"/>
    <property type="project" value="InterPro"/>
</dbReference>